<dbReference type="InterPro" id="IPR039072">
    <property type="entry name" value="ATP_synth_I_Bacilli"/>
</dbReference>
<evidence type="ECO:0008006" key="9">
    <source>
        <dbReference type="Google" id="ProtNLM"/>
    </source>
</evidence>
<evidence type="ECO:0000256" key="2">
    <source>
        <dbReference type="ARBA" id="ARBA00022475"/>
    </source>
</evidence>
<sequence>METYYAMTKKHHQIFFVILISIALVTLLLQGHPILFGLLLGGVVSYVNLCLLQWKVTRLVRVVTTNKRFATAGTILRIGAALLVVVLVEYYLTHIPVLAVIIGLMFKYVVVLIAGFWSLLEAKKFIEKGE</sequence>
<proteinExistence type="predicted"/>
<name>A0ABQ0VQM0_9BACI</name>
<feature type="transmembrane region" description="Helical" evidence="6">
    <location>
        <begin position="35"/>
        <end position="54"/>
    </location>
</feature>
<organism evidence="7 8">
    <name type="scientific">Halolactibacillus halophilus</name>
    <dbReference type="NCBI Taxonomy" id="306540"/>
    <lineage>
        <taxon>Bacteria</taxon>
        <taxon>Bacillati</taxon>
        <taxon>Bacillota</taxon>
        <taxon>Bacilli</taxon>
        <taxon>Bacillales</taxon>
        <taxon>Bacillaceae</taxon>
        <taxon>Halolactibacillus</taxon>
    </lineage>
</organism>
<evidence type="ECO:0000313" key="7">
    <source>
        <dbReference type="EMBL" id="GEM02404.1"/>
    </source>
</evidence>
<dbReference type="EMBL" id="BJWI01000035">
    <property type="protein sequence ID" value="GEM02404.1"/>
    <property type="molecule type" value="Genomic_DNA"/>
</dbReference>
<evidence type="ECO:0000256" key="1">
    <source>
        <dbReference type="ARBA" id="ARBA00004651"/>
    </source>
</evidence>
<keyword evidence="8" id="KW-1185">Reference proteome</keyword>
<evidence type="ECO:0000256" key="3">
    <source>
        <dbReference type="ARBA" id="ARBA00022692"/>
    </source>
</evidence>
<comment type="subcellular location">
    <subcellularLocation>
        <location evidence="1">Cell membrane</location>
        <topology evidence="1">Multi-pass membrane protein</topology>
    </subcellularLocation>
</comment>
<comment type="caution">
    <text evidence="7">The sequence shown here is derived from an EMBL/GenBank/DDBJ whole genome shotgun (WGS) entry which is preliminary data.</text>
</comment>
<keyword evidence="5 6" id="KW-0472">Membrane</keyword>
<feature type="transmembrane region" description="Helical" evidence="6">
    <location>
        <begin position="98"/>
        <end position="120"/>
    </location>
</feature>
<keyword evidence="3 6" id="KW-0812">Transmembrane</keyword>
<evidence type="ECO:0000313" key="8">
    <source>
        <dbReference type="Proteomes" id="UP000321547"/>
    </source>
</evidence>
<reference evidence="7 8" key="1">
    <citation type="submission" date="2019-07" db="EMBL/GenBank/DDBJ databases">
        <title>Whole genome shotgun sequence of Halolactibacillus halophilus NBRC 100868.</title>
        <authorList>
            <person name="Hosoyama A."/>
            <person name="Uohara A."/>
            <person name="Ohji S."/>
            <person name="Ichikawa N."/>
        </authorList>
    </citation>
    <scope>NUCLEOTIDE SEQUENCE [LARGE SCALE GENOMIC DNA]</scope>
    <source>
        <strain evidence="7 8">NBRC 100868</strain>
    </source>
</reference>
<dbReference type="Proteomes" id="UP000321547">
    <property type="component" value="Unassembled WGS sequence"/>
</dbReference>
<dbReference type="PANTHER" id="PTHR40035:SF1">
    <property type="entry name" value="ATP SYNTHASE PROTEIN I"/>
    <property type="match status" value="1"/>
</dbReference>
<gene>
    <name evidence="7" type="ORF">HHA03_19360</name>
</gene>
<feature type="transmembrane region" description="Helical" evidence="6">
    <location>
        <begin position="12"/>
        <end position="29"/>
    </location>
</feature>
<feature type="transmembrane region" description="Helical" evidence="6">
    <location>
        <begin position="75"/>
        <end position="92"/>
    </location>
</feature>
<keyword evidence="2" id="KW-1003">Cell membrane</keyword>
<dbReference type="InterPro" id="IPR005598">
    <property type="entry name" value="ATP_synth_I"/>
</dbReference>
<dbReference type="Pfam" id="PF03899">
    <property type="entry name" value="ATP-synt_I"/>
    <property type="match status" value="1"/>
</dbReference>
<keyword evidence="4 6" id="KW-1133">Transmembrane helix</keyword>
<accession>A0ABQ0VQM0</accession>
<evidence type="ECO:0000256" key="6">
    <source>
        <dbReference type="SAM" id="Phobius"/>
    </source>
</evidence>
<dbReference type="PANTHER" id="PTHR40035">
    <property type="entry name" value="ATP SYNTHASE PROTEIN I"/>
    <property type="match status" value="1"/>
</dbReference>
<evidence type="ECO:0000256" key="5">
    <source>
        <dbReference type="ARBA" id="ARBA00023136"/>
    </source>
</evidence>
<protein>
    <recommendedName>
        <fullName evidence="9">ATP synthase protein I</fullName>
    </recommendedName>
</protein>
<evidence type="ECO:0000256" key="4">
    <source>
        <dbReference type="ARBA" id="ARBA00022989"/>
    </source>
</evidence>